<keyword evidence="2" id="KW-1185">Reference proteome</keyword>
<evidence type="ECO:0000313" key="2">
    <source>
        <dbReference type="Proteomes" id="UP000053593"/>
    </source>
</evidence>
<sequence>MDVAHTRSTLAACLPVTVPLAISSAVKLHKHLTSATPGRKLSNSLWIWRTPEDPETNKDAAKQVWLASEPFFLALGFRSWVYSQIGSLSLTPDKT</sequence>
<dbReference type="HOGENOM" id="CLU_2373014_0_0_1"/>
<accession>A0A0D0CW06</accession>
<protein>
    <submittedName>
        <fullName evidence="1">Uncharacterized protein</fullName>
    </submittedName>
</protein>
<name>A0A0D0CW06_9AGAR</name>
<proteinExistence type="predicted"/>
<evidence type="ECO:0000313" key="1">
    <source>
        <dbReference type="EMBL" id="KIK60248.1"/>
    </source>
</evidence>
<dbReference type="Proteomes" id="UP000053593">
    <property type="component" value="Unassembled WGS sequence"/>
</dbReference>
<reference evidence="1 2" key="1">
    <citation type="submission" date="2014-04" db="EMBL/GenBank/DDBJ databases">
        <title>Evolutionary Origins and Diversification of the Mycorrhizal Mutualists.</title>
        <authorList>
            <consortium name="DOE Joint Genome Institute"/>
            <consortium name="Mycorrhizal Genomics Consortium"/>
            <person name="Kohler A."/>
            <person name="Kuo A."/>
            <person name="Nagy L.G."/>
            <person name="Floudas D."/>
            <person name="Copeland A."/>
            <person name="Barry K.W."/>
            <person name="Cichocki N."/>
            <person name="Veneault-Fourrey C."/>
            <person name="LaButti K."/>
            <person name="Lindquist E.A."/>
            <person name="Lipzen A."/>
            <person name="Lundell T."/>
            <person name="Morin E."/>
            <person name="Murat C."/>
            <person name="Riley R."/>
            <person name="Ohm R."/>
            <person name="Sun H."/>
            <person name="Tunlid A."/>
            <person name="Henrissat B."/>
            <person name="Grigoriev I.V."/>
            <person name="Hibbett D.S."/>
            <person name="Martin F."/>
        </authorList>
    </citation>
    <scope>NUCLEOTIDE SEQUENCE [LARGE SCALE GENOMIC DNA]</scope>
    <source>
        <strain evidence="1 2">FD-317 M1</strain>
    </source>
</reference>
<gene>
    <name evidence="1" type="ORF">GYMLUDRAFT_244675</name>
</gene>
<dbReference type="AlphaFoldDB" id="A0A0D0CW06"/>
<organism evidence="1 2">
    <name type="scientific">Collybiopsis luxurians FD-317 M1</name>
    <dbReference type="NCBI Taxonomy" id="944289"/>
    <lineage>
        <taxon>Eukaryota</taxon>
        <taxon>Fungi</taxon>
        <taxon>Dikarya</taxon>
        <taxon>Basidiomycota</taxon>
        <taxon>Agaricomycotina</taxon>
        <taxon>Agaricomycetes</taxon>
        <taxon>Agaricomycetidae</taxon>
        <taxon>Agaricales</taxon>
        <taxon>Marasmiineae</taxon>
        <taxon>Omphalotaceae</taxon>
        <taxon>Collybiopsis</taxon>
        <taxon>Collybiopsis luxurians</taxon>
    </lineage>
</organism>
<dbReference type="EMBL" id="KN834776">
    <property type="protein sequence ID" value="KIK60248.1"/>
    <property type="molecule type" value="Genomic_DNA"/>
</dbReference>